<feature type="transmembrane region" description="Helical" evidence="8">
    <location>
        <begin position="66"/>
        <end position="88"/>
    </location>
</feature>
<feature type="signal peptide" evidence="9">
    <location>
        <begin position="1"/>
        <end position="37"/>
    </location>
</feature>
<feature type="transmembrane region" description="Helical" evidence="8">
    <location>
        <begin position="160"/>
        <end position="179"/>
    </location>
</feature>
<evidence type="ECO:0000256" key="4">
    <source>
        <dbReference type="ARBA" id="ARBA00022692"/>
    </source>
</evidence>
<comment type="subcellular location">
    <subcellularLocation>
        <location evidence="1">Membrane</location>
        <topology evidence="1">Multi-pass membrane protein</topology>
    </subcellularLocation>
</comment>
<gene>
    <name evidence="11" type="ORF">SEUCBS140593_000786</name>
</gene>
<name>A0ABP0ASR0_9PEZI</name>
<dbReference type="Proteomes" id="UP001642482">
    <property type="component" value="Unassembled WGS sequence"/>
</dbReference>
<reference evidence="11 12" key="1">
    <citation type="submission" date="2024-01" db="EMBL/GenBank/DDBJ databases">
        <authorList>
            <person name="Allen C."/>
            <person name="Tagirdzhanova G."/>
        </authorList>
    </citation>
    <scope>NUCLEOTIDE SEQUENCE [LARGE SCALE GENOMIC DNA]</scope>
</reference>
<feature type="transmembrane region" description="Helical" evidence="8">
    <location>
        <begin position="191"/>
        <end position="213"/>
    </location>
</feature>
<dbReference type="InterPro" id="IPR036259">
    <property type="entry name" value="MFS_trans_sf"/>
</dbReference>
<dbReference type="InterPro" id="IPR020846">
    <property type="entry name" value="MFS_dom"/>
</dbReference>
<keyword evidence="12" id="KW-1185">Reference proteome</keyword>
<evidence type="ECO:0000256" key="7">
    <source>
        <dbReference type="RuleBase" id="RU003346"/>
    </source>
</evidence>
<dbReference type="InterPro" id="IPR050360">
    <property type="entry name" value="MFS_Sugar_Transporters"/>
</dbReference>
<dbReference type="Gene3D" id="1.20.1250.20">
    <property type="entry name" value="MFS general substrate transporter like domains"/>
    <property type="match status" value="1"/>
</dbReference>
<sequence>MAGRRAALRMASPMLVFSCFCLLVGDMLFGYDTGSYAGTLTMPGFIGTFGDYNEATHSYAFPKLHISLMSSLAFIGKLLGCLVAAPIIERWGHRVSFYIVCAVSCIGIIIEITASGTALGSGRIAQYIIGRIIVYVGVGLVEVTVTTYQAEIVPAPVRGFVILSLQLFLSVGGIIAITLTRHFATNDSQRGWKTVCGVQFVFSLLVAFFAMIIPDSPRWLLSKDRNEDAVRSLERLRSKDYAAAGSCNEEITAIREALQEEIHKSRWIDLFRGTNLRRTMLVIVFYFFQQCTGQAFASTYATTFYIDYGYAANAYNYSLINACLSLVIIPIAMFAVDQFGRRKTLLASFFLQAFWMFMLSGIGNLKNKTQAQNSLIVASFMLYSLSYNAGGAMVPYLLGSEIPNAALREKTQALGTTWNVVWAFVSNFTIPYMITAMKFNVGWLFGSISVLALFFAFFFLPETKDRVLEEIDAIFTVPFNPFKPSRVPYTDAELRIGRLEGEKRPDDAKMANDAVVMHAE</sequence>
<feature type="transmembrane region" description="Helical" evidence="8">
    <location>
        <begin position="441"/>
        <end position="460"/>
    </location>
</feature>
<keyword evidence="9" id="KW-0732">Signal</keyword>
<keyword evidence="3 7" id="KW-0813">Transport</keyword>
<evidence type="ECO:0000313" key="12">
    <source>
        <dbReference type="Proteomes" id="UP001642482"/>
    </source>
</evidence>
<accession>A0ABP0ASR0</accession>
<comment type="similarity">
    <text evidence="2 7">Belongs to the major facilitator superfamily. Sugar transporter (TC 2.A.1.1) family.</text>
</comment>
<dbReference type="NCBIfam" id="TIGR00879">
    <property type="entry name" value="SP"/>
    <property type="match status" value="1"/>
</dbReference>
<feature type="transmembrane region" description="Helical" evidence="8">
    <location>
        <begin position="280"/>
        <end position="302"/>
    </location>
</feature>
<keyword evidence="5 8" id="KW-1133">Transmembrane helix</keyword>
<proteinExistence type="inferred from homology"/>
<organism evidence="11 12">
    <name type="scientific">Sporothrix eucalyptigena</name>
    <dbReference type="NCBI Taxonomy" id="1812306"/>
    <lineage>
        <taxon>Eukaryota</taxon>
        <taxon>Fungi</taxon>
        <taxon>Dikarya</taxon>
        <taxon>Ascomycota</taxon>
        <taxon>Pezizomycotina</taxon>
        <taxon>Sordariomycetes</taxon>
        <taxon>Sordariomycetidae</taxon>
        <taxon>Ophiostomatales</taxon>
        <taxon>Ophiostomataceae</taxon>
        <taxon>Sporothrix</taxon>
    </lineage>
</organism>
<feature type="transmembrane region" description="Helical" evidence="8">
    <location>
        <begin position="345"/>
        <end position="363"/>
    </location>
</feature>
<keyword evidence="6 8" id="KW-0472">Membrane</keyword>
<protein>
    <recommendedName>
        <fullName evidence="10">Major facilitator superfamily (MFS) profile domain-containing protein</fullName>
    </recommendedName>
</protein>
<feature type="transmembrane region" description="Helical" evidence="8">
    <location>
        <begin position="95"/>
        <end position="118"/>
    </location>
</feature>
<evidence type="ECO:0000256" key="3">
    <source>
        <dbReference type="ARBA" id="ARBA00022448"/>
    </source>
</evidence>
<dbReference type="SUPFAM" id="SSF103473">
    <property type="entry name" value="MFS general substrate transporter"/>
    <property type="match status" value="1"/>
</dbReference>
<dbReference type="PRINTS" id="PR00171">
    <property type="entry name" value="SUGRTRNSPORT"/>
</dbReference>
<dbReference type="PANTHER" id="PTHR48022:SF2">
    <property type="entry name" value="PLASTIDIC GLUCOSE TRANSPORTER 4"/>
    <property type="match status" value="1"/>
</dbReference>
<dbReference type="PROSITE" id="PS50850">
    <property type="entry name" value="MFS"/>
    <property type="match status" value="1"/>
</dbReference>
<evidence type="ECO:0000313" key="11">
    <source>
        <dbReference type="EMBL" id="CAK7210298.1"/>
    </source>
</evidence>
<evidence type="ECO:0000259" key="10">
    <source>
        <dbReference type="PROSITE" id="PS50850"/>
    </source>
</evidence>
<dbReference type="EMBL" id="CAWUHD010000004">
    <property type="protein sequence ID" value="CAK7210298.1"/>
    <property type="molecule type" value="Genomic_DNA"/>
</dbReference>
<dbReference type="Pfam" id="PF00083">
    <property type="entry name" value="Sugar_tr"/>
    <property type="match status" value="1"/>
</dbReference>
<dbReference type="InterPro" id="IPR005829">
    <property type="entry name" value="Sugar_transporter_CS"/>
</dbReference>
<keyword evidence="4 8" id="KW-0812">Transmembrane</keyword>
<evidence type="ECO:0000256" key="9">
    <source>
        <dbReference type="SAM" id="SignalP"/>
    </source>
</evidence>
<evidence type="ECO:0000256" key="1">
    <source>
        <dbReference type="ARBA" id="ARBA00004141"/>
    </source>
</evidence>
<dbReference type="PANTHER" id="PTHR48022">
    <property type="entry name" value="PLASTIDIC GLUCOSE TRANSPORTER 4"/>
    <property type="match status" value="1"/>
</dbReference>
<feature type="chain" id="PRO_5045552579" description="Major facilitator superfamily (MFS) profile domain-containing protein" evidence="9">
    <location>
        <begin position="38"/>
        <end position="520"/>
    </location>
</feature>
<feature type="transmembrane region" description="Helical" evidence="8">
    <location>
        <begin position="375"/>
        <end position="398"/>
    </location>
</feature>
<feature type="transmembrane region" description="Helical" evidence="8">
    <location>
        <begin position="124"/>
        <end position="148"/>
    </location>
</feature>
<dbReference type="InterPro" id="IPR003663">
    <property type="entry name" value="Sugar/inositol_transpt"/>
</dbReference>
<evidence type="ECO:0000256" key="6">
    <source>
        <dbReference type="ARBA" id="ARBA00023136"/>
    </source>
</evidence>
<feature type="transmembrane region" description="Helical" evidence="8">
    <location>
        <begin position="314"/>
        <end position="336"/>
    </location>
</feature>
<comment type="caution">
    <text evidence="11">The sequence shown here is derived from an EMBL/GenBank/DDBJ whole genome shotgun (WGS) entry which is preliminary data.</text>
</comment>
<dbReference type="InterPro" id="IPR005828">
    <property type="entry name" value="MFS_sugar_transport-like"/>
</dbReference>
<evidence type="ECO:0000256" key="8">
    <source>
        <dbReference type="SAM" id="Phobius"/>
    </source>
</evidence>
<evidence type="ECO:0000256" key="5">
    <source>
        <dbReference type="ARBA" id="ARBA00022989"/>
    </source>
</evidence>
<dbReference type="PROSITE" id="PS00216">
    <property type="entry name" value="SUGAR_TRANSPORT_1"/>
    <property type="match status" value="1"/>
</dbReference>
<evidence type="ECO:0000256" key="2">
    <source>
        <dbReference type="ARBA" id="ARBA00010992"/>
    </source>
</evidence>
<feature type="transmembrane region" description="Helical" evidence="8">
    <location>
        <begin position="418"/>
        <end position="435"/>
    </location>
</feature>
<feature type="domain" description="Major facilitator superfamily (MFS) profile" evidence="10">
    <location>
        <begin position="18"/>
        <end position="464"/>
    </location>
</feature>